<feature type="binding site" evidence="6">
    <location>
        <begin position="143"/>
        <end position="144"/>
    </location>
    <ligand>
        <name>NAD(+)</name>
        <dbReference type="ChEBI" id="CHEBI:57540"/>
    </ligand>
</feature>
<protein>
    <recommendedName>
        <fullName evidence="6">NAD kinase</fullName>
        <ecNumber evidence="6">2.7.1.23</ecNumber>
    </recommendedName>
    <alternativeName>
        <fullName evidence="6">ATP-dependent NAD kinase</fullName>
    </alternativeName>
</protein>
<dbReference type="Gene3D" id="2.60.200.30">
    <property type="entry name" value="Probable inorganic polyphosphate/atp-NAD kinase, domain 2"/>
    <property type="match status" value="1"/>
</dbReference>
<name>A0A7C4Q235_9CHLR</name>
<dbReference type="InterPro" id="IPR017437">
    <property type="entry name" value="ATP-NAD_kinase_PpnK-typ_C"/>
</dbReference>
<comment type="cofactor">
    <cofactor evidence="6">
        <name>a divalent metal cation</name>
        <dbReference type="ChEBI" id="CHEBI:60240"/>
    </cofactor>
</comment>
<dbReference type="GO" id="GO:0005524">
    <property type="term" value="F:ATP binding"/>
    <property type="evidence" value="ECO:0007669"/>
    <property type="project" value="UniProtKB-KW"/>
</dbReference>
<dbReference type="GO" id="GO:0046872">
    <property type="term" value="F:metal ion binding"/>
    <property type="evidence" value="ECO:0007669"/>
    <property type="project" value="UniProtKB-UniRule"/>
</dbReference>
<comment type="subcellular location">
    <subcellularLocation>
        <location evidence="6">Cytoplasm</location>
    </subcellularLocation>
</comment>
<keyword evidence="3 6" id="KW-0521">NADP</keyword>
<feature type="binding site" evidence="6">
    <location>
        <position position="74"/>
    </location>
    <ligand>
        <name>NAD(+)</name>
        <dbReference type="ChEBI" id="CHEBI:57540"/>
    </ligand>
</feature>
<keyword evidence="4 6" id="KW-0520">NAD</keyword>
<comment type="function">
    <text evidence="6">Involved in the regulation of the intracellular balance of NAD and NADP, and is a key enzyme in the biosynthesis of NADP. Catalyzes specifically the phosphorylation on 2'-hydroxyl of the adenosine moiety of NAD to yield NADP.</text>
</comment>
<dbReference type="GO" id="GO:0003951">
    <property type="term" value="F:NAD+ kinase activity"/>
    <property type="evidence" value="ECO:0007669"/>
    <property type="project" value="UniProtKB-UniRule"/>
</dbReference>
<keyword evidence="2 6" id="KW-0418">Kinase</keyword>
<comment type="caution">
    <text evidence="7">The sequence shown here is derived from an EMBL/GenBank/DDBJ whole genome shotgun (WGS) entry which is preliminary data.</text>
</comment>
<dbReference type="InterPro" id="IPR002504">
    <property type="entry name" value="NADK"/>
</dbReference>
<dbReference type="GO" id="GO:0005737">
    <property type="term" value="C:cytoplasm"/>
    <property type="evidence" value="ECO:0007669"/>
    <property type="project" value="UniProtKB-SubCell"/>
</dbReference>
<dbReference type="Pfam" id="PF20143">
    <property type="entry name" value="NAD_kinase_C"/>
    <property type="match status" value="1"/>
</dbReference>
<feature type="binding site" evidence="6">
    <location>
        <position position="154"/>
    </location>
    <ligand>
        <name>NAD(+)</name>
        <dbReference type="ChEBI" id="CHEBI:57540"/>
    </ligand>
</feature>
<evidence type="ECO:0000256" key="3">
    <source>
        <dbReference type="ARBA" id="ARBA00022857"/>
    </source>
</evidence>
<comment type="caution">
    <text evidence="6">Lacks conserved residue(s) required for the propagation of feature annotation.</text>
</comment>
<evidence type="ECO:0000256" key="4">
    <source>
        <dbReference type="ARBA" id="ARBA00023027"/>
    </source>
</evidence>
<dbReference type="PANTHER" id="PTHR20275">
    <property type="entry name" value="NAD KINASE"/>
    <property type="match status" value="1"/>
</dbReference>
<dbReference type="HAMAP" id="MF_00361">
    <property type="entry name" value="NAD_kinase"/>
    <property type="match status" value="1"/>
</dbReference>
<accession>A0A7C4Q235</accession>
<dbReference type="GO" id="GO:0006741">
    <property type="term" value="P:NADP+ biosynthetic process"/>
    <property type="evidence" value="ECO:0007669"/>
    <property type="project" value="UniProtKB-UniRule"/>
</dbReference>
<evidence type="ECO:0000256" key="2">
    <source>
        <dbReference type="ARBA" id="ARBA00022777"/>
    </source>
</evidence>
<keyword evidence="6" id="KW-0067">ATP-binding</keyword>
<dbReference type="Pfam" id="PF01513">
    <property type="entry name" value="NAD_kinase"/>
    <property type="match status" value="1"/>
</dbReference>
<organism evidence="7">
    <name type="scientific">Bellilinea caldifistulae</name>
    <dbReference type="NCBI Taxonomy" id="360411"/>
    <lineage>
        <taxon>Bacteria</taxon>
        <taxon>Bacillati</taxon>
        <taxon>Chloroflexota</taxon>
        <taxon>Anaerolineae</taxon>
        <taxon>Anaerolineales</taxon>
        <taxon>Anaerolineaceae</taxon>
        <taxon>Bellilinea</taxon>
    </lineage>
</organism>
<comment type="similarity">
    <text evidence="6">Belongs to the NAD kinase family.</text>
</comment>
<feature type="binding site" evidence="6">
    <location>
        <begin position="69"/>
        <end position="70"/>
    </location>
    <ligand>
        <name>NAD(+)</name>
        <dbReference type="ChEBI" id="CHEBI:57540"/>
    </ligand>
</feature>
<sequence>MESSQLIPQRIAIGYHPFLVDAPQEAEQIARFLQGRGVQQVISAPMPDKAFRHQIRDGKFDLLIALGGDGTMLRAGHLGAQLGIPVLGINLGRFGFLMEVQRDEWRELLPRLLDGRYRLENRMMLRAEHLRGEQSLGCWSVLNEVVVCRGQFVRPVRLKASVDGYALATYIADGLIVATPTGSTAYALAVGGPILPPDLRNILIVAVAPHLSLDRAIILSEGSVVTVTVHTSHQAVMSVDGQAPITMEDGDAVRVDALPEMVRFVRFQDYGYFYRNLTAYMEQNPAAEDLS</sequence>
<evidence type="ECO:0000256" key="5">
    <source>
        <dbReference type="ARBA" id="ARBA00047925"/>
    </source>
</evidence>
<dbReference type="EMBL" id="DSXR01000083">
    <property type="protein sequence ID" value="HGS87611.1"/>
    <property type="molecule type" value="Genomic_DNA"/>
</dbReference>
<dbReference type="PANTHER" id="PTHR20275:SF0">
    <property type="entry name" value="NAD KINASE"/>
    <property type="match status" value="1"/>
</dbReference>
<dbReference type="SUPFAM" id="SSF111331">
    <property type="entry name" value="NAD kinase/diacylglycerol kinase-like"/>
    <property type="match status" value="1"/>
</dbReference>
<dbReference type="InterPro" id="IPR017438">
    <property type="entry name" value="ATP-NAD_kinase_N"/>
</dbReference>
<dbReference type="GO" id="GO:0051287">
    <property type="term" value="F:NAD binding"/>
    <property type="evidence" value="ECO:0007669"/>
    <property type="project" value="UniProtKB-ARBA"/>
</dbReference>
<dbReference type="Gene3D" id="3.40.50.10330">
    <property type="entry name" value="Probable inorganic polyphosphate/atp-NAD kinase, domain 1"/>
    <property type="match status" value="1"/>
</dbReference>
<dbReference type="InterPro" id="IPR016064">
    <property type="entry name" value="NAD/diacylglycerol_kinase_sf"/>
</dbReference>
<comment type="catalytic activity">
    <reaction evidence="5 6">
        <text>NAD(+) + ATP = ADP + NADP(+) + H(+)</text>
        <dbReference type="Rhea" id="RHEA:18629"/>
        <dbReference type="ChEBI" id="CHEBI:15378"/>
        <dbReference type="ChEBI" id="CHEBI:30616"/>
        <dbReference type="ChEBI" id="CHEBI:57540"/>
        <dbReference type="ChEBI" id="CHEBI:58349"/>
        <dbReference type="ChEBI" id="CHEBI:456216"/>
        <dbReference type="EC" id="2.7.1.23"/>
    </reaction>
</comment>
<dbReference type="GO" id="GO:0019674">
    <property type="term" value="P:NAD+ metabolic process"/>
    <property type="evidence" value="ECO:0007669"/>
    <property type="project" value="InterPro"/>
</dbReference>
<feature type="binding site" evidence="6">
    <location>
        <position position="173"/>
    </location>
    <ligand>
        <name>NAD(+)</name>
        <dbReference type="ChEBI" id="CHEBI:57540"/>
    </ligand>
</feature>
<proteinExistence type="inferred from homology"/>
<dbReference type="AlphaFoldDB" id="A0A7C4Q235"/>
<feature type="binding site" evidence="6">
    <location>
        <position position="242"/>
    </location>
    <ligand>
        <name>NAD(+)</name>
        <dbReference type="ChEBI" id="CHEBI:57540"/>
    </ligand>
</feature>
<reference evidence="7" key="1">
    <citation type="journal article" date="2020" name="mSystems">
        <title>Genome- and Community-Level Interaction Insights into Carbon Utilization and Element Cycling Functions of Hydrothermarchaeota in Hydrothermal Sediment.</title>
        <authorList>
            <person name="Zhou Z."/>
            <person name="Liu Y."/>
            <person name="Xu W."/>
            <person name="Pan J."/>
            <person name="Luo Z.H."/>
            <person name="Li M."/>
        </authorList>
    </citation>
    <scope>NUCLEOTIDE SEQUENCE [LARGE SCALE GENOMIC DNA]</scope>
    <source>
        <strain evidence="7">SpSt-556</strain>
    </source>
</reference>
<keyword evidence="6" id="KW-0963">Cytoplasm</keyword>
<gene>
    <name evidence="6" type="primary">nadK</name>
    <name evidence="7" type="ORF">ENT17_08315</name>
</gene>
<evidence type="ECO:0000313" key="7">
    <source>
        <dbReference type="EMBL" id="HGS87611.1"/>
    </source>
</evidence>
<keyword evidence="1 6" id="KW-0808">Transferase</keyword>
<dbReference type="EC" id="2.7.1.23" evidence="6"/>
<evidence type="ECO:0000256" key="1">
    <source>
        <dbReference type="ARBA" id="ARBA00022679"/>
    </source>
</evidence>
<evidence type="ECO:0000256" key="6">
    <source>
        <dbReference type="HAMAP-Rule" id="MF_00361"/>
    </source>
</evidence>
<keyword evidence="6" id="KW-0547">Nucleotide-binding</keyword>
<feature type="binding site" evidence="6">
    <location>
        <position position="208"/>
    </location>
    <ligand>
        <name>NAD(+)</name>
        <dbReference type="ChEBI" id="CHEBI:57540"/>
    </ligand>
</feature>
<feature type="active site" description="Proton acceptor" evidence="6">
    <location>
        <position position="69"/>
    </location>
</feature>